<dbReference type="SMART" id="SM00226">
    <property type="entry name" value="LMWPc"/>
    <property type="match status" value="1"/>
</dbReference>
<dbReference type="InterPro" id="IPR050438">
    <property type="entry name" value="LMW_PTPase"/>
</dbReference>
<dbReference type="Proteomes" id="UP000262172">
    <property type="component" value="Unassembled WGS sequence"/>
</dbReference>
<keyword evidence="2" id="KW-0378">Hydrolase</keyword>
<dbReference type="InterPro" id="IPR017867">
    <property type="entry name" value="Tyr_phospatase_low_mol_wt"/>
</dbReference>
<evidence type="ECO:0000256" key="4">
    <source>
        <dbReference type="PIRSR" id="PIRSR617867-1"/>
    </source>
</evidence>
<comment type="caution">
    <text evidence="6">The sequence shown here is derived from an EMBL/GenBank/DDBJ whole genome shotgun (WGS) entry which is preliminary data.</text>
</comment>
<dbReference type="PANTHER" id="PTHR11717:SF31">
    <property type="entry name" value="LOW MOLECULAR WEIGHT PROTEIN-TYROSINE-PHOSPHATASE ETP-RELATED"/>
    <property type="match status" value="1"/>
</dbReference>
<keyword evidence="7" id="KW-1185">Reference proteome</keyword>
<dbReference type="AlphaFoldDB" id="A0A371NXR8"/>
<dbReference type="GO" id="GO:0004725">
    <property type="term" value="F:protein tyrosine phosphatase activity"/>
    <property type="evidence" value="ECO:0007669"/>
    <property type="project" value="InterPro"/>
</dbReference>
<dbReference type="PRINTS" id="PR00719">
    <property type="entry name" value="LMWPTPASE"/>
</dbReference>
<dbReference type="Gene3D" id="3.40.50.2300">
    <property type="match status" value="1"/>
</dbReference>
<evidence type="ECO:0000256" key="3">
    <source>
        <dbReference type="ARBA" id="ARBA00022912"/>
    </source>
</evidence>
<evidence type="ECO:0000313" key="7">
    <source>
        <dbReference type="Proteomes" id="UP000262172"/>
    </source>
</evidence>
<dbReference type="InterPro" id="IPR036196">
    <property type="entry name" value="Ptyr_pPase_sf"/>
</dbReference>
<dbReference type="InterPro" id="IPR023485">
    <property type="entry name" value="Ptyr_pPase"/>
</dbReference>
<organism evidence="6 7">
    <name type="scientific">Microbacterium bovistercoris</name>
    <dbReference type="NCBI Taxonomy" id="2293570"/>
    <lineage>
        <taxon>Bacteria</taxon>
        <taxon>Bacillati</taxon>
        <taxon>Actinomycetota</taxon>
        <taxon>Actinomycetes</taxon>
        <taxon>Micrococcales</taxon>
        <taxon>Microbacteriaceae</taxon>
        <taxon>Microbacterium</taxon>
    </lineage>
</organism>
<evidence type="ECO:0000313" key="6">
    <source>
        <dbReference type="EMBL" id="REJ08086.1"/>
    </source>
</evidence>
<dbReference type="SUPFAM" id="SSF52788">
    <property type="entry name" value="Phosphotyrosine protein phosphatases I"/>
    <property type="match status" value="1"/>
</dbReference>
<dbReference type="Pfam" id="PF01451">
    <property type="entry name" value="LMWPc"/>
    <property type="match status" value="1"/>
</dbReference>
<dbReference type="PANTHER" id="PTHR11717">
    <property type="entry name" value="LOW MOLECULAR WEIGHT PROTEIN TYROSINE PHOSPHATASE"/>
    <property type="match status" value="1"/>
</dbReference>
<evidence type="ECO:0000259" key="5">
    <source>
        <dbReference type="SMART" id="SM00226"/>
    </source>
</evidence>
<reference evidence="6 7" key="1">
    <citation type="submission" date="2018-08" db="EMBL/GenBank/DDBJ databases">
        <title>Isolation, diversity and antifungal activity of Actinobacteria from cow dung.</title>
        <authorList>
            <person name="Ling L."/>
        </authorList>
    </citation>
    <scope>NUCLEOTIDE SEQUENCE [LARGE SCALE GENOMIC DNA]</scope>
    <source>
        <strain evidence="6 7">NEAU-LLE</strain>
    </source>
</reference>
<name>A0A371NXR8_9MICO</name>
<evidence type="ECO:0000256" key="1">
    <source>
        <dbReference type="ARBA" id="ARBA00011063"/>
    </source>
</evidence>
<accession>A0A371NXR8</accession>
<comment type="similarity">
    <text evidence="1">Belongs to the low molecular weight phosphotyrosine protein phosphatase family.</text>
</comment>
<dbReference type="OrthoDB" id="9784339at2"/>
<evidence type="ECO:0000256" key="2">
    <source>
        <dbReference type="ARBA" id="ARBA00022801"/>
    </source>
</evidence>
<feature type="active site" evidence="4">
    <location>
        <position position="18"/>
    </location>
</feature>
<keyword evidence="3" id="KW-0904">Protein phosphatase</keyword>
<gene>
    <name evidence="6" type="ORF">DY023_01755</name>
</gene>
<feature type="active site" description="Nucleophile" evidence="4">
    <location>
        <position position="12"/>
    </location>
</feature>
<feature type="domain" description="Phosphotyrosine protein phosphatase I" evidence="5">
    <location>
        <begin position="6"/>
        <end position="188"/>
    </location>
</feature>
<dbReference type="EMBL" id="QUAB01000013">
    <property type="protein sequence ID" value="REJ08086.1"/>
    <property type="molecule type" value="Genomic_DNA"/>
</dbReference>
<proteinExistence type="inferred from homology"/>
<sequence length="209" mass="22567">MPPGPPTILTVCTGNICRSPLAEVLLSTRLSDLGVRVHSAGTYALVGHGMPLEAQQVALARSARAVDVAAHRARYLREPLILESDLVLTMTQEHRSYTVQLLPGRMHRIFSVREFARIAGSLSDEQIASIAATAGEDPRARLGAVIMAVAQHRGMPVDEDVLDPFRQGMAAYEASAAQLDPALAEVERVMRAALVPARHESSVRHEPIA</sequence>
<protein>
    <submittedName>
        <fullName evidence="6">Low molecular weight phosphatase family protein</fullName>
    </submittedName>
</protein>